<dbReference type="EMBL" id="KP211835">
    <property type="protein sequence ID" value="ANV79483.1"/>
    <property type="molecule type" value="Genomic_DNA"/>
</dbReference>
<sequence>MRVDLHGLPLSEAKIKSQISVAEAWSKSNSSVELIHGYHLGNAIKDYIQNRNGLQLDIETIYPEVSELKLKDKGLGATLISFRKH</sequence>
<name>A0A1B1TB48_9ARCH</name>
<dbReference type="AlphaFoldDB" id="A0A1B1TB48"/>
<reference evidence="2" key="2">
    <citation type="journal article" date="2015" name="ISME J.">
        <title>A new class of marine Euryarchaeota group II from the Mediterranean deep chlorophyll maximum.</title>
        <authorList>
            <person name="Martin-Cuadrado A.B."/>
            <person name="Garcia-Heredia I."/>
            <person name="Molto A.G."/>
            <person name="Lopez-Ubeda R."/>
            <person name="Kimes N."/>
            <person name="Lopez-Garcia P."/>
            <person name="Moreira D."/>
            <person name="Rodriguez-Valera F."/>
        </authorList>
    </citation>
    <scope>NUCLEOTIDE SEQUENCE</scope>
</reference>
<dbReference type="InterPro" id="IPR036063">
    <property type="entry name" value="Smr_dom_sf"/>
</dbReference>
<feature type="domain" description="Smr" evidence="1">
    <location>
        <begin position="3"/>
        <end position="82"/>
    </location>
</feature>
<reference evidence="2" key="1">
    <citation type="submission" date="2014-11" db="EMBL/GenBank/DDBJ databases">
        <authorList>
            <person name="Zhu J."/>
            <person name="Qi W."/>
            <person name="Song R."/>
        </authorList>
    </citation>
    <scope>NUCLEOTIDE SEQUENCE</scope>
</reference>
<dbReference type="Gene3D" id="3.30.1370.110">
    <property type="match status" value="1"/>
</dbReference>
<protein>
    <recommendedName>
        <fullName evidence="1">Smr domain-containing protein</fullName>
    </recommendedName>
</protein>
<proteinExistence type="predicted"/>
<dbReference type="Pfam" id="PF01713">
    <property type="entry name" value="Smr"/>
    <property type="match status" value="1"/>
</dbReference>
<dbReference type="InterPro" id="IPR002625">
    <property type="entry name" value="Smr_dom"/>
</dbReference>
<organism evidence="2">
    <name type="scientific">uncultured Poseidoniia archaeon</name>
    <dbReference type="NCBI Taxonomy" id="1697135"/>
    <lineage>
        <taxon>Archaea</taxon>
        <taxon>Methanobacteriati</taxon>
        <taxon>Thermoplasmatota</taxon>
        <taxon>Candidatus Poseidoniia</taxon>
        <taxon>environmental samples</taxon>
    </lineage>
</organism>
<evidence type="ECO:0000313" key="2">
    <source>
        <dbReference type="EMBL" id="ANV79483.1"/>
    </source>
</evidence>
<dbReference type="SUPFAM" id="SSF160443">
    <property type="entry name" value="SMR domain-like"/>
    <property type="match status" value="1"/>
</dbReference>
<accession>A0A1B1TB48</accession>
<evidence type="ECO:0000259" key="1">
    <source>
        <dbReference type="Pfam" id="PF01713"/>
    </source>
</evidence>